<reference evidence="3" key="1">
    <citation type="journal article" date="2018" name="Int. J. Syst. Evol. Microbiol.">
        <title>Jatrophihabitans telluris sp. nov., isolated from sediment soil of lava forest wetlands and the emended description of the genus Jatrophihabitans.</title>
        <authorList>
            <person name="Lee K.C."/>
            <person name="Suh M.K."/>
            <person name="Eom M.K."/>
            <person name="Kim K.K."/>
            <person name="Kim J.S."/>
            <person name="Kim D.S."/>
            <person name="Ko S.H."/>
            <person name="Shin Y.K."/>
            <person name="Lee J.S."/>
        </authorList>
    </citation>
    <scope>NUCLEOTIDE SEQUENCE</scope>
    <source>
        <strain evidence="3">N237</strain>
    </source>
</reference>
<reference evidence="3" key="2">
    <citation type="submission" date="2022-05" db="EMBL/GenBank/DDBJ databases">
        <authorList>
            <person name="Kim J.-S."/>
            <person name="Lee K."/>
            <person name="Suh M."/>
            <person name="Eom M."/>
            <person name="Kim J.-S."/>
            <person name="Kim D.-S."/>
            <person name="Ko S.-H."/>
            <person name="Shin Y."/>
            <person name="Lee J.-S."/>
        </authorList>
    </citation>
    <scope>NUCLEOTIDE SEQUENCE</scope>
    <source>
        <strain evidence="3">N237</strain>
    </source>
</reference>
<protein>
    <submittedName>
        <fullName evidence="3">Pyridoxamine 5'-phosphate oxidase family protein</fullName>
    </submittedName>
</protein>
<dbReference type="Proteomes" id="UP001056336">
    <property type="component" value="Chromosome"/>
</dbReference>
<keyword evidence="1" id="KW-0560">Oxidoreductase</keyword>
<name>A0ABY4QYJ7_9ACTN</name>
<dbReference type="RefSeq" id="WP_249772353.1">
    <property type="nucleotide sequence ID" value="NZ_CP097332.1"/>
</dbReference>
<proteinExistence type="predicted"/>
<accession>A0ABY4QYJ7</accession>
<gene>
    <name evidence="3" type="ORF">M6D93_01320</name>
</gene>
<evidence type="ECO:0000256" key="1">
    <source>
        <dbReference type="ARBA" id="ARBA00023002"/>
    </source>
</evidence>
<feature type="domain" description="Pyridoxamine 5'-phosphate oxidase N-terminal" evidence="2">
    <location>
        <begin position="38"/>
        <end position="116"/>
    </location>
</feature>
<evidence type="ECO:0000313" key="3">
    <source>
        <dbReference type="EMBL" id="UQX88654.1"/>
    </source>
</evidence>
<dbReference type="SUPFAM" id="SSF50475">
    <property type="entry name" value="FMN-binding split barrel"/>
    <property type="match status" value="1"/>
</dbReference>
<organism evidence="3 4">
    <name type="scientific">Jatrophihabitans telluris</name>
    <dbReference type="NCBI Taxonomy" id="2038343"/>
    <lineage>
        <taxon>Bacteria</taxon>
        <taxon>Bacillati</taxon>
        <taxon>Actinomycetota</taxon>
        <taxon>Actinomycetes</taxon>
        <taxon>Jatrophihabitantales</taxon>
        <taxon>Jatrophihabitantaceae</taxon>
        <taxon>Jatrophihabitans</taxon>
    </lineage>
</organism>
<dbReference type="Gene3D" id="2.30.110.10">
    <property type="entry name" value="Electron Transport, Fmn-binding Protein, Chain A"/>
    <property type="match status" value="1"/>
</dbReference>
<dbReference type="EMBL" id="CP097332">
    <property type="protein sequence ID" value="UQX88654.1"/>
    <property type="molecule type" value="Genomic_DNA"/>
</dbReference>
<dbReference type="Pfam" id="PF01243">
    <property type="entry name" value="PNPOx_N"/>
    <property type="match status" value="1"/>
</dbReference>
<evidence type="ECO:0000259" key="2">
    <source>
        <dbReference type="Pfam" id="PF01243"/>
    </source>
</evidence>
<dbReference type="InterPro" id="IPR052019">
    <property type="entry name" value="F420H2_bilvrd_red/Heme_oxyg"/>
</dbReference>
<dbReference type="PANTHER" id="PTHR35176:SF4">
    <property type="entry name" value="PYRIDOXAMINE 5'-PHOSPHATE OXIDASE-RELATED FMN-BINDING"/>
    <property type="match status" value="1"/>
</dbReference>
<evidence type="ECO:0000313" key="4">
    <source>
        <dbReference type="Proteomes" id="UP001056336"/>
    </source>
</evidence>
<sequence>MDTKNLAELYHLPTMDWAAVQSRLDQGFPQAPSTGGPDRHTCWLTTLNPDGSPHVTAVGAIWADGAFWFQSGESTRKGRNIALDSRCALSVATDQFDLVIDGDARRVTDPATVAARARRWNEQGWPARVDDSGLALTAEFNAPSAGSPPWFVYRIEARAATALATVDPGGATRWRF</sequence>
<dbReference type="InterPro" id="IPR012349">
    <property type="entry name" value="Split_barrel_FMN-bd"/>
</dbReference>
<dbReference type="InterPro" id="IPR011576">
    <property type="entry name" value="Pyridox_Oxase_N"/>
</dbReference>
<dbReference type="PANTHER" id="PTHR35176">
    <property type="entry name" value="HEME OXYGENASE HI_0854-RELATED"/>
    <property type="match status" value="1"/>
</dbReference>
<keyword evidence="4" id="KW-1185">Reference proteome</keyword>